<sequence length="221" mass="25167">MHSLLTYCIHLTGKKTDGEDLMQTTLEKAYRSYSDGMILQQAYLKRIAKNTWIDVLRRKSSSEQLLEEAQVDNLPASSDFHLREAFEVLAARLSIRQTVLLLMIDVFGFTAKETAIRLGSTEGAVKEALKRTRQRLAKMAADPAARMIGAPSHLHDEPMDSRMLDVFIEAFRSGSVHRIYQSYLDIRSSGMDVARVWHNGELMYFEFTDPDGHLLRVTSQK</sequence>
<feature type="domain" description="RNA polymerase sigma factor 70 region 4 type 2" evidence="7">
    <location>
        <begin position="84"/>
        <end position="136"/>
    </location>
</feature>
<dbReference type="Pfam" id="PF04542">
    <property type="entry name" value="Sigma70_r2"/>
    <property type="match status" value="1"/>
</dbReference>
<dbReference type="InterPro" id="IPR013249">
    <property type="entry name" value="RNA_pol_sigma70_r4_t2"/>
</dbReference>
<dbReference type="SUPFAM" id="SSF88659">
    <property type="entry name" value="Sigma3 and sigma4 domains of RNA polymerase sigma factors"/>
    <property type="match status" value="1"/>
</dbReference>
<dbReference type="Gene3D" id="1.10.1740.10">
    <property type="match status" value="1"/>
</dbReference>
<dbReference type="EMBL" id="JARTLD010000056">
    <property type="protein sequence ID" value="MED5019836.1"/>
    <property type="molecule type" value="Genomic_DNA"/>
</dbReference>
<dbReference type="NCBIfam" id="TIGR02937">
    <property type="entry name" value="sigma70-ECF"/>
    <property type="match status" value="1"/>
</dbReference>
<dbReference type="PANTHER" id="PTHR43133:SF8">
    <property type="entry name" value="RNA POLYMERASE SIGMA FACTOR HI_1459-RELATED"/>
    <property type="match status" value="1"/>
</dbReference>
<dbReference type="InterPro" id="IPR013324">
    <property type="entry name" value="RNA_pol_sigma_r3/r4-like"/>
</dbReference>
<dbReference type="InterPro" id="IPR013325">
    <property type="entry name" value="RNA_pol_sigma_r2"/>
</dbReference>
<organism evidence="8 9">
    <name type="scientific">Paenibacillus chibensis</name>
    <dbReference type="NCBI Taxonomy" id="59846"/>
    <lineage>
        <taxon>Bacteria</taxon>
        <taxon>Bacillati</taxon>
        <taxon>Bacillota</taxon>
        <taxon>Bacilli</taxon>
        <taxon>Bacillales</taxon>
        <taxon>Paenibacillaceae</taxon>
        <taxon>Paenibacillus</taxon>
    </lineage>
</organism>
<evidence type="ECO:0000259" key="7">
    <source>
        <dbReference type="Pfam" id="PF08281"/>
    </source>
</evidence>
<dbReference type="Proteomes" id="UP001343257">
    <property type="component" value="Unassembled WGS sequence"/>
</dbReference>
<evidence type="ECO:0000313" key="9">
    <source>
        <dbReference type="Proteomes" id="UP001343257"/>
    </source>
</evidence>
<evidence type="ECO:0000313" key="8">
    <source>
        <dbReference type="EMBL" id="MED5019836.1"/>
    </source>
</evidence>
<evidence type="ECO:0000256" key="3">
    <source>
        <dbReference type="ARBA" id="ARBA00023082"/>
    </source>
</evidence>
<protein>
    <submittedName>
        <fullName evidence="8">Sigma-70 family RNA polymerase sigma factor</fullName>
    </submittedName>
</protein>
<dbReference type="Pfam" id="PF08281">
    <property type="entry name" value="Sigma70_r4_2"/>
    <property type="match status" value="1"/>
</dbReference>
<proteinExistence type="inferred from homology"/>
<keyword evidence="5" id="KW-0804">Transcription</keyword>
<evidence type="ECO:0000259" key="6">
    <source>
        <dbReference type="Pfam" id="PF04542"/>
    </source>
</evidence>
<comment type="caution">
    <text evidence="8">The sequence shown here is derived from an EMBL/GenBank/DDBJ whole genome shotgun (WGS) entry which is preliminary data.</text>
</comment>
<dbReference type="SUPFAM" id="SSF88946">
    <property type="entry name" value="Sigma2 domain of RNA polymerase sigma factors"/>
    <property type="match status" value="1"/>
</dbReference>
<dbReference type="PANTHER" id="PTHR43133">
    <property type="entry name" value="RNA POLYMERASE ECF-TYPE SIGMA FACTO"/>
    <property type="match status" value="1"/>
</dbReference>
<evidence type="ECO:0000256" key="4">
    <source>
        <dbReference type="ARBA" id="ARBA00023125"/>
    </source>
</evidence>
<keyword evidence="4" id="KW-0238">DNA-binding</keyword>
<name>A0ABU6PY65_9BACL</name>
<keyword evidence="2" id="KW-0805">Transcription regulation</keyword>
<accession>A0ABU6PY65</accession>
<dbReference type="InterPro" id="IPR014284">
    <property type="entry name" value="RNA_pol_sigma-70_dom"/>
</dbReference>
<keyword evidence="3" id="KW-0731">Sigma factor</keyword>
<dbReference type="InterPro" id="IPR039425">
    <property type="entry name" value="RNA_pol_sigma-70-like"/>
</dbReference>
<dbReference type="InterPro" id="IPR007627">
    <property type="entry name" value="RNA_pol_sigma70_r2"/>
</dbReference>
<evidence type="ECO:0000256" key="1">
    <source>
        <dbReference type="ARBA" id="ARBA00010641"/>
    </source>
</evidence>
<feature type="domain" description="RNA polymerase sigma-70 region 2" evidence="6">
    <location>
        <begin position="4"/>
        <end position="60"/>
    </location>
</feature>
<evidence type="ECO:0000256" key="5">
    <source>
        <dbReference type="ARBA" id="ARBA00023163"/>
    </source>
</evidence>
<evidence type="ECO:0000256" key="2">
    <source>
        <dbReference type="ARBA" id="ARBA00023015"/>
    </source>
</evidence>
<dbReference type="Gene3D" id="1.10.10.10">
    <property type="entry name" value="Winged helix-like DNA-binding domain superfamily/Winged helix DNA-binding domain"/>
    <property type="match status" value="1"/>
</dbReference>
<reference evidence="8 9" key="1">
    <citation type="submission" date="2023-03" db="EMBL/GenBank/DDBJ databases">
        <title>Bacillus Genome Sequencing.</title>
        <authorList>
            <person name="Dunlap C."/>
        </authorList>
    </citation>
    <scope>NUCLEOTIDE SEQUENCE [LARGE SCALE GENOMIC DNA]</scope>
    <source>
        <strain evidence="8 9">NRS-52</strain>
    </source>
</reference>
<dbReference type="RefSeq" id="WP_328281018.1">
    <property type="nucleotide sequence ID" value="NZ_JARTLD010000056.1"/>
</dbReference>
<comment type="similarity">
    <text evidence="1">Belongs to the sigma-70 factor family. ECF subfamily.</text>
</comment>
<gene>
    <name evidence="8" type="ORF">P9847_21320</name>
</gene>
<keyword evidence="9" id="KW-1185">Reference proteome</keyword>
<dbReference type="InterPro" id="IPR036388">
    <property type="entry name" value="WH-like_DNA-bd_sf"/>
</dbReference>